<organism evidence="1 2">
    <name type="scientific">Hanseniaspora valbyensis NRRL Y-1626</name>
    <dbReference type="NCBI Taxonomy" id="766949"/>
    <lineage>
        <taxon>Eukaryota</taxon>
        <taxon>Fungi</taxon>
        <taxon>Dikarya</taxon>
        <taxon>Ascomycota</taxon>
        <taxon>Saccharomycotina</taxon>
        <taxon>Saccharomycetes</taxon>
        <taxon>Saccharomycodales</taxon>
        <taxon>Saccharomycodaceae</taxon>
        <taxon>Hanseniaspora</taxon>
    </lineage>
</organism>
<evidence type="ECO:0000313" key="1">
    <source>
        <dbReference type="EMBL" id="OBA26369.1"/>
    </source>
</evidence>
<comment type="caution">
    <text evidence="1">The sequence shown here is derived from an EMBL/GenBank/DDBJ whole genome shotgun (WGS) entry which is preliminary data.</text>
</comment>
<dbReference type="AlphaFoldDB" id="A0A1B7TC94"/>
<proteinExistence type="predicted"/>
<name>A0A1B7TC94_9ASCO</name>
<reference evidence="2" key="1">
    <citation type="journal article" date="2016" name="Proc. Natl. Acad. Sci. U.S.A.">
        <title>Comparative genomics of biotechnologically important yeasts.</title>
        <authorList>
            <person name="Riley R."/>
            <person name="Haridas S."/>
            <person name="Wolfe K.H."/>
            <person name="Lopes M.R."/>
            <person name="Hittinger C.T."/>
            <person name="Goeker M."/>
            <person name="Salamov A.A."/>
            <person name="Wisecaver J.H."/>
            <person name="Long T.M."/>
            <person name="Calvey C.H."/>
            <person name="Aerts A.L."/>
            <person name="Barry K.W."/>
            <person name="Choi C."/>
            <person name="Clum A."/>
            <person name="Coughlan A.Y."/>
            <person name="Deshpande S."/>
            <person name="Douglass A.P."/>
            <person name="Hanson S.J."/>
            <person name="Klenk H.-P."/>
            <person name="LaButti K.M."/>
            <person name="Lapidus A."/>
            <person name="Lindquist E.A."/>
            <person name="Lipzen A.M."/>
            <person name="Meier-Kolthoff J.P."/>
            <person name="Ohm R.A."/>
            <person name="Otillar R.P."/>
            <person name="Pangilinan J.L."/>
            <person name="Peng Y."/>
            <person name="Rokas A."/>
            <person name="Rosa C.A."/>
            <person name="Scheuner C."/>
            <person name="Sibirny A.A."/>
            <person name="Slot J.C."/>
            <person name="Stielow J.B."/>
            <person name="Sun H."/>
            <person name="Kurtzman C.P."/>
            <person name="Blackwell M."/>
            <person name="Grigoriev I.V."/>
            <person name="Jeffries T.W."/>
        </authorList>
    </citation>
    <scope>NUCLEOTIDE SEQUENCE [LARGE SCALE GENOMIC DNA]</scope>
    <source>
        <strain evidence="2">NRRL Y-1626</strain>
    </source>
</reference>
<dbReference type="EMBL" id="LXPE01000019">
    <property type="protein sequence ID" value="OBA26369.1"/>
    <property type="molecule type" value="Genomic_DNA"/>
</dbReference>
<evidence type="ECO:0000313" key="2">
    <source>
        <dbReference type="Proteomes" id="UP000092321"/>
    </source>
</evidence>
<sequence length="191" mass="22718">MNYMEKQTTKFRNPTDQLKAAKEFDEYFGGWFKRFYKVHYLNIEEELSNCITLKSVFDELEILRNNINYSLVRERIMNLYQKSILCQNDEKTPETFIEWGLRTTEEAAETSQEVGFEDDEISHGVMGLYWLFLSFDRLLKSDNFSLDDFRILLLDIFNLNFNKKKLSIDNSIYGRDSSVKYKVVIFPTGEK</sequence>
<dbReference type="Proteomes" id="UP000092321">
    <property type="component" value="Unassembled WGS sequence"/>
</dbReference>
<keyword evidence="2" id="KW-1185">Reference proteome</keyword>
<accession>A0A1B7TC94</accession>
<gene>
    <name evidence="1" type="ORF">HANVADRAFT_2900</name>
</gene>
<protein>
    <submittedName>
        <fullName evidence="1">Uncharacterized protein</fullName>
    </submittedName>
</protein>